<dbReference type="PROSITE" id="PS51257">
    <property type="entry name" value="PROKAR_LIPOPROTEIN"/>
    <property type="match status" value="1"/>
</dbReference>
<sequence length="241" mass="25722">MPASRLAAGGLVVCLALLGTGCSQPAAKPLRGCGIIVDATSFSGHTDVPGKIKSKVPKFLAECDRVAFGVISGSAGSSDCREEPMELVAGPQDNPQNNPNKATQIGLLRRAAAVTTMNRLLDCALAETDTRTGSDIIGALSEIARQTAPFDKAAKVLVISDMAQNTKELSLYKAEIDTPEKRLAIISVLQQTNRLPRLNGTHIKIIGFGIDVTKQVVRDQQIRDFWDLLFQKAGAHPATYV</sequence>
<dbReference type="EMBL" id="JBHSRF010000013">
    <property type="protein sequence ID" value="MFC6081961.1"/>
    <property type="molecule type" value="Genomic_DNA"/>
</dbReference>
<dbReference type="Proteomes" id="UP001596137">
    <property type="component" value="Unassembled WGS sequence"/>
</dbReference>
<evidence type="ECO:0000313" key="2">
    <source>
        <dbReference type="Proteomes" id="UP001596137"/>
    </source>
</evidence>
<evidence type="ECO:0008006" key="3">
    <source>
        <dbReference type="Google" id="ProtNLM"/>
    </source>
</evidence>
<dbReference type="RefSeq" id="WP_380750975.1">
    <property type="nucleotide sequence ID" value="NZ_JBHSRF010000013.1"/>
</dbReference>
<reference evidence="2" key="1">
    <citation type="journal article" date="2019" name="Int. J. Syst. Evol. Microbiol.">
        <title>The Global Catalogue of Microorganisms (GCM) 10K type strain sequencing project: providing services to taxonomists for standard genome sequencing and annotation.</title>
        <authorList>
            <consortium name="The Broad Institute Genomics Platform"/>
            <consortium name="The Broad Institute Genome Sequencing Center for Infectious Disease"/>
            <person name="Wu L."/>
            <person name="Ma J."/>
        </authorList>
    </citation>
    <scope>NUCLEOTIDE SEQUENCE [LARGE SCALE GENOMIC DNA]</scope>
    <source>
        <strain evidence="2">JCM 30346</strain>
    </source>
</reference>
<comment type="caution">
    <text evidence="1">The sequence shown here is derived from an EMBL/GenBank/DDBJ whole genome shotgun (WGS) entry which is preliminary data.</text>
</comment>
<organism evidence="1 2">
    <name type="scientific">Sphaerisporangium aureirubrum</name>
    <dbReference type="NCBI Taxonomy" id="1544736"/>
    <lineage>
        <taxon>Bacteria</taxon>
        <taxon>Bacillati</taxon>
        <taxon>Actinomycetota</taxon>
        <taxon>Actinomycetes</taxon>
        <taxon>Streptosporangiales</taxon>
        <taxon>Streptosporangiaceae</taxon>
        <taxon>Sphaerisporangium</taxon>
    </lineage>
</organism>
<accession>A0ABW1NFB6</accession>
<keyword evidence="2" id="KW-1185">Reference proteome</keyword>
<protein>
    <recommendedName>
        <fullName evidence="3">VWA domain-containing protein</fullName>
    </recommendedName>
</protein>
<name>A0ABW1NFB6_9ACTN</name>
<proteinExistence type="predicted"/>
<gene>
    <name evidence="1" type="ORF">ACFP1K_12400</name>
</gene>
<evidence type="ECO:0000313" key="1">
    <source>
        <dbReference type="EMBL" id="MFC6081961.1"/>
    </source>
</evidence>